<gene>
    <name evidence="1" type="ORF">A4W93_03770</name>
</gene>
<dbReference type="GO" id="GO:0003700">
    <property type="term" value="F:DNA-binding transcription factor activity"/>
    <property type="evidence" value="ECO:0007669"/>
    <property type="project" value="TreeGrafter"/>
</dbReference>
<protein>
    <submittedName>
        <fullName evidence="1">LacI family transcriptional regulator</fullName>
    </submittedName>
</protein>
<dbReference type="Proteomes" id="UP000193427">
    <property type="component" value="Chromosome"/>
</dbReference>
<dbReference type="PROSITE" id="PS50932">
    <property type="entry name" value="HTH_LACI_2"/>
    <property type="match status" value="1"/>
</dbReference>
<dbReference type="RefSeq" id="WP_085749346.1">
    <property type="nucleotide sequence ID" value="NZ_BSPR01000002.1"/>
</dbReference>
<dbReference type="PANTHER" id="PTHR30146:SF147">
    <property type="entry name" value="HTH-TYPE TRANSCRIPTIONAL REGULATOR DEGA"/>
    <property type="match status" value="1"/>
</dbReference>
<dbReference type="Gene3D" id="3.40.50.2300">
    <property type="match status" value="2"/>
</dbReference>
<dbReference type="Pfam" id="PF13377">
    <property type="entry name" value="Peripla_BP_3"/>
    <property type="match status" value="1"/>
</dbReference>
<name>A0A1W6L490_9BURK</name>
<dbReference type="SUPFAM" id="SSF53822">
    <property type="entry name" value="Periplasmic binding protein-like I"/>
    <property type="match status" value="1"/>
</dbReference>
<organism evidence="1 2">
    <name type="scientific">Piscinibacter gummiphilus</name>
    <dbReference type="NCBI Taxonomy" id="946333"/>
    <lineage>
        <taxon>Bacteria</taxon>
        <taxon>Pseudomonadati</taxon>
        <taxon>Pseudomonadota</taxon>
        <taxon>Betaproteobacteria</taxon>
        <taxon>Burkholderiales</taxon>
        <taxon>Sphaerotilaceae</taxon>
        <taxon>Piscinibacter</taxon>
    </lineage>
</organism>
<dbReference type="EMBL" id="CP015118">
    <property type="protein sequence ID" value="ARN19105.1"/>
    <property type="molecule type" value="Genomic_DNA"/>
</dbReference>
<proteinExistence type="predicted"/>
<dbReference type="Pfam" id="PF00356">
    <property type="entry name" value="LacI"/>
    <property type="match status" value="1"/>
</dbReference>
<keyword evidence="2" id="KW-1185">Reference proteome</keyword>
<evidence type="ECO:0000313" key="1">
    <source>
        <dbReference type="EMBL" id="ARN19105.1"/>
    </source>
</evidence>
<dbReference type="InterPro" id="IPR046335">
    <property type="entry name" value="LacI/GalR-like_sensor"/>
</dbReference>
<evidence type="ECO:0000313" key="2">
    <source>
        <dbReference type="Proteomes" id="UP000193427"/>
    </source>
</evidence>
<dbReference type="KEGG" id="rgu:A4W93_03770"/>
<dbReference type="InterPro" id="IPR028082">
    <property type="entry name" value="Peripla_BP_I"/>
</dbReference>
<dbReference type="InterPro" id="IPR000843">
    <property type="entry name" value="HTH_LacI"/>
</dbReference>
<dbReference type="STRING" id="946333.A4W93_03770"/>
<dbReference type="InterPro" id="IPR010982">
    <property type="entry name" value="Lambda_DNA-bd_dom_sf"/>
</dbReference>
<dbReference type="AlphaFoldDB" id="A0A1W6L490"/>
<reference evidence="1 2" key="1">
    <citation type="submission" date="2016-04" db="EMBL/GenBank/DDBJ databases">
        <title>Complete genome sequence of natural rubber-degrading, novel Gram-negative bacterium, Rhizobacter gummiphilus strain NS21.</title>
        <authorList>
            <person name="Tabata M."/>
            <person name="Kasai D."/>
            <person name="Fukuda M."/>
        </authorList>
    </citation>
    <scope>NUCLEOTIDE SEQUENCE [LARGE SCALE GENOMIC DNA]</scope>
    <source>
        <strain evidence="1 2">NS21</strain>
    </source>
</reference>
<dbReference type="PROSITE" id="PS00356">
    <property type="entry name" value="HTH_LACI_1"/>
    <property type="match status" value="1"/>
</dbReference>
<dbReference type="SUPFAM" id="SSF47413">
    <property type="entry name" value="lambda repressor-like DNA-binding domains"/>
    <property type="match status" value="1"/>
</dbReference>
<dbReference type="Gene3D" id="1.10.260.40">
    <property type="entry name" value="lambda repressor-like DNA-binding domains"/>
    <property type="match status" value="1"/>
</dbReference>
<dbReference type="PANTHER" id="PTHR30146">
    <property type="entry name" value="LACI-RELATED TRANSCRIPTIONAL REPRESSOR"/>
    <property type="match status" value="1"/>
</dbReference>
<dbReference type="CDD" id="cd01392">
    <property type="entry name" value="HTH_LacI"/>
    <property type="match status" value="1"/>
</dbReference>
<dbReference type="SMART" id="SM00354">
    <property type="entry name" value="HTH_LACI"/>
    <property type="match status" value="1"/>
</dbReference>
<dbReference type="OrthoDB" id="269117at2"/>
<accession>A0A1W6L490</accession>
<sequence>MTTIQDVARHADVSTSTVSNVLNGRADRMRPETRQRVEAAIEALQFRPSKLAQQLKTGHTPLLGLLVPSMSNPMYGFIAREVETFAQDRFGLRLLIGSTYRDAAKEAAFFEDMLSHGVRRVIVISSLADERHLERAVERGMSVMSYDRRATLGQKTGVGHVTPDNFEAARLAADHLIAHGHQRLAFVTVSGMTMSRSDKIAGFRAAAEAAGLSKSAAVLDGGTLDEYGDSVIAEVGRATGLQLAADPKRPTGIVALNDLMALGLMAGLREGGLRVPQDVSVVGIDGLFLAALSNPGLTHVQMPIREMAHAMVEAVATDGAAPREQLFSQVRLVERESVAPPPGPKKSPSKARP</sequence>
<dbReference type="GO" id="GO:0000976">
    <property type="term" value="F:transcription cis-regulatory region binding"/>
    <property type="evidence" value="ECO:0007669"/>
    <property type="project" value="TreeGrafter"/>
</dbReference>